<dbReference type="GO" id="GO:0006567">
    <property type="term" value="P:L-threonine catabolic process"/>
    <property type="evidence" value="ECO:0007669"/>
    <property type="project" value="TreeGrafter"/>
</dbReference>
<evidence type="ECO:0000256" key="3">
    <source>
        <dbReference type="ARBA" id="ARBA00022898"/>
    </source>
</evidence>
<dbReference type="NCBIfam" id="TIGR02991">
    <property type="entry name" value="ectoine_eutB"/>
    <property type="match status" value="1"/>
</dbReference>
<dbReference type="InterPro" id="IPR036052">
    <property type="entry name" value="TrpB-like_PALP_sf"/>
</dbReference>
<feature type="domain" description="Tryptophan synthase beta chain-like PALP" evidence="5">
    <location>
        <begin position="19"/>
        <end position="311"/>
    </location>
</feature>
<dbReference type="GO" id="GO:0030170">
    <property type="term" value="F:pyridoxal phosphate binding"/>
    <property type="evidence" value="ECO:0007669"/>
    <property type="project" value="InterPro"/>
</dbReference>
<keyword evidence="3" id="KW-0663">Pyridoxal phosphate</keyword>
<dbReference type="PROSITE" id="PS00165">
    <property type="entry name" value="DEHYDRATASE_SER_THR"/>
    <property type="match status" value="1"/>
</dbReference>
<dbReference type="GO" id="GO:0009097">
    <property type="term" value="P:isoleucine biosynthetic process"/>
    <property type="evidence" value="ECO:0007669"/>
    <property type="project" value="TreeGrafter"/>
</dbReference>
<reference evidence="6 7" key="1">
    <citation type="submission" date="2016-10" db="EMBL/GenBank/DDBJ databases">
        <authorList>
            <person name="de Groot N.N."/>
        </authorList>
    </citation>
    <scope>NUCLEOTIDE SEQUENCE [LARGE SCALE GENOMIC DNA]</scope>
    <source>
        <strain evidence="6 7">DSM 22012</strain>
    </source>
</reference>
<evidence type="ECO:0000313" key="7">
    <source>
        <dbReference type="Proteomes" id="UP000236745"/>
    </source>
</evidence>
<keyword evidence="7" id="KW-1185">Reference proteome</keyword>
<evidence type="ECO:0000256" key="4">
    <source>
        <dbReference type="ARBA" id="ARBA00023239"/>
    </source>
</evidence>
<evidence type="ECO:0000256" key="1">
    <source>
        <dbReference type="ARBA" id="ARBA00001933"/>
    </source>
</evidence>
<dbReference type="PANTHER" id="PTHR48078:SF6">
    <property type="entry name" value="L-THREONINE DEHYDRATASE CATABOLIC TDCB"/>
    <property type="match status" value="1"/>
</dbReference>
<dbReference type="AlphaFoldDB" id="A0A1H6CZD4"/>
<dbReference type="OrthoDB" id="9811476at2"/>
<dbReference type="SUPFAM" id="SSF53686">
    <property type="entry name" value="Tryptophan synthase beta subunit-like PLP-dependent enzymes"/>
    <property type="match status" value="1"/>
</dbReference>
<comment type="cofactor">
    <cofactor evidence="1">
        <name>pyridoxal 5'-phosphate</name>
        <dbReference type="ChEBI" id="CHEBI:597326"/>
    </cofactor>
</comment>
<keyword evidence="4 6" id="KW-0456">Lyase</keyword>
<sequence>MSLIDLAAVYRARRAIAGRVTRTPLIPAFSLGDEHTEVRLKLETTQPTGAFKLRGAVNALANLSEEQLARGVVCASTGNHGRALAWGASQLGARATICMSSLVPQNKVEAIRALGADVRIHGRSQDEAQQLVDKLVAEQGMNEIPPFDHADVIAGQGTIGLEILEDWPEVDTLIIGLSGGGLLSGIALAAKAIKPDIRIIGVSPRRGAAMAASLQAGKPVEVEELETLADSLGGGIGLDNRYTYEHVSSLMDAYVLLEEREIAASMRHLYRHEQLVAEGASTLGAALLLEPERRREMGAKLGSKIAIIVSGRNVDMDAFTAVIDGSHSAWNSEDS</sequence>
<dbReference type="GO" id="GO:0006565">
    <property type="term" value="P:L-serine catabolic process"/>
    <property type="evidence" value="ECO:0007669"/>
    <property type="project" value="TreeGrafter"/>
</dbReference>
<dbReference type="GO" id="GO:0004794">
    <property type="term" value="F:threonine deaminase activity"/>
    <property type="evidence" value="ECO:0007669"/>
    <property type="project" value="TreeGrafter"/>
</dbReference>
<protein>
    <submittedName>
        <fullName evidence="6">L-threonine ammonia-lyase</fullName>
    </submittedName>
</protein>
<dbReference type="PANTHER" id="PTHR48078">
    <property type="entry name" value="THREONINE DEHYDRATASE, MITOCHONDRIAL-RELATED"/>
    <property type="match status" value="1"/>
</dbReference>
<organism evidence="6 7">
    <name type="scientific">Marinobacterium lutimaris</name>
    <dbReference type="NCBI Taxonomy" id="568106"/>
    <lineage>
        <taxon>Bacteria</taxon>
        <taxon>Pseudomonadati</taxon>
        <taxon>Pseudomonadota</taxon>
        <taxon>Gammaproteobacteria</taxon>
        <taxon>Oceanospirillales</taxon>
        <taxon>Oceanospirillaceae</taxon>
        <taxon>Marinobacterium</taxon>
    </lineage>
</organism>
<proteinExistence type="inferred from homology"/>
<dbReference type="InterPro" id="IPR000634">
    <property type="entry name" value="Ser/Thr_deHydtase_PyrdxlP-BS"/>
</dbReference>
<dbReference type="Pfam" id="PF00291">
    <property type="entry name" value="PALP"/>
    <property type="match status" value="1"/>
</dbReference>
<dbReference type="NCBIfam" id="NF005680">
    <property type="entry name" value="PRK07476.1"/>
    <property type="match status" value="1"/>
</dbReference>
<dbReference type="InterPro" id="IPR014333">
    <property type="entry name" value="Ectoine_EutB"/>
</dbReference>
<dbReference type="Proteomes" id="UP000236745">
    <property type="component" value="Unassembled WGS sequence"/>
</dbReference>
<gene>
    <name evidence="6" type="ORF">SAMN05444390_104378</name>
</gene>
<dbReference type="InterPro" id="IPR001926">
    <property type="entry name" value="TrpB-like_PALP"/>
</dbReference>
<evidence type="ECO:0000259" key="5">
    <source>
        <dbReference type="Pfam" id="PF00291"/>
    </source>
</evidence>
<dbReference type="GO" id="GO:0003941">
    <property type="term" value="F:L-serine ammonia-lyase activity"/>
    <property type="evidence" value="ECO:0007669"/>
    <property type="project" value="TreeGrafter"/>
</dbReference>
<accession>A0A1H6CZD4</accession>
<evidence type="ECO:0000313" key="6">
    <source>
        <dbReference type="EMBL" id="SEG78521.1"/>
    </source>
</evidence>
<dbReference type="CDD" id="cd01562">
    <property type="entry name" value="Thr-dehyd"/>
    <property type="match status" value="1"/>
</dbReference>
<dbReference type="FunFam" id="3.40.50.1100:FF:000005">
    <property type="entry name" value="Threonine dehydratase catabolic"/>
    <property type="match status" value="1"/>
</dbReference>
<evidence type="ECO:0000256" key="2">
    <source>
        <dbReference type="ARBA" id="ARBA00010869"/>
    </source>
</evidence>
<dbReference type="Gene3D" id="3.40.50.1100">
    <property type="match status" value="2"/>
</dbReference>
<dbReference type="InterPro" id="IPR050147">
    <property type="entry name" value="Ser/Thr_Dehydratase"/>
</dbReference>
<dbReference type="EMBL" id="FNVQ01000004">
    <property type="protein sequence ID" value="SEG78521.1"/>
    <property type="molecule type" value="Genomic_DNA"/>
</dbReference>
<comment type="similarity">
    <text evidence="2">Belongs to the serine/threonine dehydratase family.</text>
</comment>
<dbReference type="RefSeq" id="WP_104004741.1">
    <property type="nucleotide sequence ID" value="NZ_FNVQ01000004.1"/>
</dbReference>
<name>A0A1H6CZD4_9GAMM</name>